<dbReference type="InterPro" id="IPR052462">
    <property type="entry name" value="SLIRP/GR-RBP-like"/>
</dbReference>
<dbReference type="EMBL" id="MFAZ01000024">
    <property type="protein sequence ID" value="OGD87032.1"/>
    <property type="molecule type" value="Genomic_DNA"/>
</dbReference>
<dbReference type="STRING" id="1797711.A2870_01840"/>
<protein>
    <submittedName>
        <fullName evidence="3">RNA-binding protein</fullName>
    </submittedName>
</protein>
<dbReference type="PROSITE" id="PS50102">
    <property type="entry name" value="RRM"/>
    <property type="match status" value="1"/>
</dbReference>
<proteinExistence type="predicted"/>
<evidence type="ECO:0000313" key="4">
    <source>
        <dbReference type="Proteomes" id="UP000179102"/>
    </source>
</evidence>
<reference evidence="3 4" key="1">
    <citation type="journal article" date="2016" name="Nat. Commun.">
        <title>Thousands of microbial genomes shed light on interconnected biogeochemical processes in an aquifer system.</title>
        <authorList>
            <person name="Anantharaman K."/>
            <person name="Brown C.T."/>
            <person name="Hug L.A."/>
            <person name="Sharon I."/>
            <person name="Castelle C.J."/>
            <person name="Probst A.J."/>
            <person name="Thomas B.C."/>
            <person name="Singh A."/>
            <person name="Wilkins M.J."/>
            <person name="Karaoz U."/>
            <person name="Brodie E.L."/>
            <person name="Williams K.H."/>
            <person name="Hubbard S.S."/>
            <person name="Banfield J.F."/>
        </authorList>
    </citation>
    <scope>NUCLEOTIDE SEQUENCE [LARGE SCALE GENOMIC DNA]</scope>
</reference>
<dbReference type="SMART" id="SM00360">
    <property type="entry name" value="RRM"/>
    <property type="match status" value="1"/>
</dbReference>
<dbReference type="Pfam" id="PF00076">
    <property type="entry name" value="RRM_1"/>
    <property type="match status" value="1"/>
</dbReference>
<dbReference type="GO" id="GO:0003723">
    <property type="term" value="F:RNA binding"/>
    <property type="evidence" value="ECO:0007669"/>
    <property type="project" value="UniProtKB-KW"/>
</dbReference>
<evidence type="ECO:0000259" key="2">
    <source>
        <dbReference type="PROSITE" id="PS50102"/>
    </source>
</evidence>
<dbReference type="CDD" id="cd21608">
    <property type="entry name" value="RRM2_NsCP33_like"/>
    <property type="match status" value="1"/>
</dbReference>
<evidence type="ECO:0000313" key="3">
    <source>
        <dbReference type="EMBL" id="OGD87032.1"/>
    </source>
</evidence>
<dbReference type="Proteomes" id="UP000179102">
    <property type="component" value="Unassembled WGS sequence"/>
</dbReference>
<dbReference type="SUPFAM" id="SSF54928">
    <property type="entry name" value="RNA-binding domain, RBD"/>
    <property type="match status" value="1"/>
</dbReference>
<evidence type="ECO:0000256" key="1">
    <source>
        <dbReference type="ARBA" id="ARBA00022884"/>
    </source>
</evidence>
<dbReference type="InterPro" id="IPR000504">
    <property type="entry name" value="RRM_dom"/>
</dbReference>
<sequence length="88" mass="9585">MAKKLFVGSLPYATTSDQLREIFAKAGTVVEANVVMDKMTGRSRGFGFVEMSTDEEAKKAVDSLNGTEIDGRKIFVSEARPQAPRDGQ</sequence>
<dbReference type="PANTHER" id="PTHR48027">
    <property type="entry name" value="HETEROGENEOUS NUCLEAR RIBONUCLEOPROTEIN 87F-RELATED"/>
    <property type="match status" value="1"/>
</dbReference>
<name>A0A1F5G582_9BACT</name>
<dbReference type="InterPro" id="IPR035979">
    <property type="entry name" value="RBD_domain_sf"/>
</dbReference>
<keyword evidence="1" id="KW-0694">RNA-binding</keyword>
<dbReference type="InterPro" id="IPR012677">
    <property type="entry name" value="Nucleotide-bd_a/b_plait_sf"/>
</dbReference>
<accession>A0A1F5G582</accession>
<dbReference type="InterPro" id="IPR048289">
    <property type="entry name" value="RRM2_NsCP33-like"/>
</dbReference>
<dbReference type="AlphaFoldDB" id="A0A1F5G582"/>
<gene>
    <name evidence="3" type="ORF">A2870_01840</name>
</gene>
<comment type="caution">
    <text evidence="3">The sequence shown here is derived from an EMBL/GenBank/DDBJ whole genome shotgun (WGS) entry which is preliminary data.</text>
</comment>
<organism evidence="3 4">
    <name type="scientific">Candidatus Curtissbacteria bacterium RIFCSPHIGHO2_01_FULL_41_11</name>
    <dbReference type="NCBI Taxonomy" id="1797711"/>
    <lineage>
        <taxon>Bacteria</taxon>
        <taxon>Candidatus Curtissiibacteriota</taxon>
    </lineage>
</organism>
<dbReference type="Gene3D" id="3.30.70.330">
    <property type="match status" value="1"/>
</dbReference>
<feature type="domain" description="RRM" evidence="2">
    <location>
        <begin position="3"/>
        <end position="81"/>
    </location>
</feature>